<dbReference type="eggNOG" id="COG4251">
    <property type="taxonomic scope" value="Bacteria"/>
</dbReference>
<dbReference type="CDD" id="cd00130">
    <property type="entry name" value="PAS"/>
    <property type="match status" value="2"/>
</dbReference>
<dbReference type="NCBIfam" id="TIGR00229">
    <property type="entry name" value="sensory_box"/>
    <property type="match status" value="1"/>
</dbReference>
<keyword evidence="3" id="KW-0597">Phosphoprotein</keyword>
<evidence type="ECO:0000259" key="8">
    <source>
        <dbReference type="PROSITE" id="PS50112"/>
    </source>
</evidence>
<dbReference type="InterPro" id="IPR004358">
    <property type="entry name" value="Sig_transdc_His_kin-like_C"/>
</dbReference>
<accession>L8JXY2</accession>
<gene>
    <name evidence="10" type="ORF">C900_00113</name>
</gene>
<dbReference type="InterPro" id="IPR036097">
    <property type="entry name" value="HisK_dim/P_sf"/>
</dbReference>
<sequence>MHHKLNTRSSGKADLTALSMHETGDWSLIEQLPVAIYACDMQGRITFFNEAAVKLWGRTPVLGKDLWCGSWKIYDTGGVPMSLGDCPMAIALKEKRDVLGYEIVIERPDGVRMNVLPHPKPLLDPAGKMTGAINMLVDISEKREREQILRKNEKKYKSLTESLEKIVEERTLTLKKSEERYHKMIEEVQDYAIILLDTDGNISNWNKGAQQIKGYSEDEIIGKNFRIFYRQQDRDKKFPEQLIEMAKNDGRAIHEGWRVRKDGSTFWGSIVITALHDDENNIIGFSKVTRDLTERKQAEDKMKKYLRDIEIRNRQLEEFAFVASHDLQEPLRKIQIFSELAERNIDDKEAAKRNLSKINSSAQRMVMLIKGVLEYSKLSRHEELFATVDLSKTLRNVREDFDLLIREKGADIIYTNLPTVKGIPIQIHQLFSNLLSNALKFTDRDPVIEIEAETLANEEIRKYPNLSANGKYIKFTFKDNGQGFDSRYSDQAFKLFQRLDHSERGAGVGLALCKRIIENHKGHIEVLSKPNEGTTFLIILPAE</sequence>
<feature type="domain" description="PAS" evidence="8">
    <location>
        <begin position="28"/>
        <end position="60"/>
    </location>
</feature>
<dbReference type="RefSeq" id="WP_009578337.1">
    <property type="nucleotide sequence ID" value="NZ_AMZN01000010.1"/>
</dbReference>
<evidence type="ECO:0000256" key="2">
    <source>
        <dbReference type="ARBA" id="ARBA00012438"/>
    </source>
</evidence>
<reference evidence="10 11" key="1">
    <citation type="submission" date="2012-12" db="EMBL/GenBank/DDBJ databases">
        <title>Genome assembly of Fulvivirga imtechensis AK7.</title>
        <authorList>
            <person name="Nupur N."/>
            <person name="Khatri I."/>
            <person name="Kumar R."/>
            <person name="Subramanian S."/>
            <person name="Pinnaka A."/>
        </authorList>
    </citation>
    <scope>NUCLEOTIDE SEQUENCE [LARGE SCALE GENOMIC DNA]</scope>
    <source>
        <strain evidence="10 11">AK7</strain>
    </source>
</reference>
<dbReference type="InterPro" id="IPR000700">
    <property type="entry name" value="PAS-assoc_C"/>
</dbReference>
<dbReference type="PROSITE" id="PS50113">
    <property type="entry name" value="PAC"/>
    <property type="match status" value="2"/>
</dbReference>
<dbReference type="EC" id="2.7.13.3" evidence="2"/>
<dbReference type="SMART" id="SM00388">
    <property type="entry name" value="HisKA"/>
    <property type="match status" value="1"/>
</dbReference>
<feature type="domain" description="PAC" evidence="9">
    <location>
        <begin position="99"/>
        <end position="151"/>
    </location>
</feature>
<dbReference type="Pfam" id="PF02518">
    <property type="entry name" value="HATPase_c"/>
    <property type="match status" value="1"/>
</dbReference>
<dbReference type="PANTHER" id="PTHR43304:SF1">
    <property type="entry name" value="PAC DOMAIN-CONTAINING PROTEIN"/>
    <property type="match status" value="1"/>
</dbReference>
<dbReference type="InterPro" id="IPR036890">
    <property type="entry name" value="HATPase_C_sf"/>
</dbReference>
<dbReference type="Pfam" id="PF00512">
    <property type="entry name" value="HisKA"/>
    <property type="match status" value="1"/>
</dbReference>
<dbReference type="Pfam" id="PF13426">
    <property type="entry name" value="PAS_9"/>
    <property type="match status" value="1"/>
</dbReference>
<dbReference type="InterPro" id="IPR003594">
    <property type="entry name" value="HATPase_dom"/>
</dbReference>
<dbReference type="EMBL" id="AMZN01000010">
    <property type="protein sequence ID" value="ELR73033.1"/>
    <property type="molecule type" value="Genomic_DNA"/>
</dbReference>
<dbReference type="SUPFAM" id="SSF47384">
    <property type="entry name" value="Homodimeric domain of signal transducing histidine kinase"/>
    <property type="match status" value="1"/>
</dbReference>
<keyword evidence="5" id="KW-0418">Kinase</keyword>
<protein>
    <recommendedName>
        <fullName evidence="2">histidine kinase</fullName>
        <ecNumber evidence="2">2.7.13.3</ecNumber>
    </recommendedName>
</protein>
<dbReference type="InterPro" id="IPR005467">
    <property type="entry name" value="His_kinase_dom"/>
</dbReference>
<dbReference type="Proteomes" id="UP000011135">
    <property type="component" value="Unassembled WGS sequence"/>
</dbReference>
<dbReference type="STRING" id="1237149.C900_00113"/>
<dbReference type="SMART" id="SM00091">
    <property type="entry name" value="PAS"/>
    <property type="match status" value="2"/>
</dbReference>
<dbReference type="InterPro" id="IPR052162">
    <property type="entry name" value="Sensor_kinase/Photoreceptor"/>
</dbReference>
<dbReference type="Pfam" id="PF13188">
    <property type="entry name" value="PAS_8"/>
    <property type="match status" value="1"/>
</dbReference>
<evidence type="ECO:0000259" key="9">
    <source>
        <dbReference type="PROSITE" id="PS50113"/>
    </source>
</evidence>
<evidence type="ECO:0000256" key="4">
    <source>
        <dbReference type="ARBA" id="ARBA00022679"/>
    </source>
</evidence>
<keyword evidence="11" id="KW-1185">Reference proteome</keyword>
<dbReference type="SUPFAM" id="SSF55785">
    <property type="entry name" value="PYP-like sensor domain (PAS domain)"/>
    <property type="match status" value="2"/>
</dbReference>
<evidence type="ECO:0000313" key="10">
    <source>
        <dbReference type="EMBL" id="ELR73033.1"/>
    </source>
</evidence>
<dbReference type="CDD" id="cd00082">
    <property type="entry name" value="HisKA"/>
    <property type="match status" value="1"/>
</dbReference>
<name>L8JXY2_9BACT</name>
<evidence type="ECO:0000256" key="1">
    <source>
        <dbReference type="ARBA" id="ARBA00000085"/>
    </source>
</evidence>
<dbReference type="InterPro" id="IPR035965">
    <property type="entry name" value="PAS-like_dom_sf"/>
</dbReference>
<evidence type="ECO:0000256" key="3">
    <source>
        <dbReference type="ARBA" id="ARBA00022553"/>
    </source>
</evidence>
<evidence type="ECO:0000256" key="6">
    <source>
        <dbReference type="SAM" id="Coils"/>
    </source>
</evidence>
<feature type="domain" description="Histidine kinase" evidence="7">
    <location>
        <begin position="322"/>
        <end position="543"/>
    </location>
</feature>
<dbReference type="AlphaFoldDB" id="L8JXY2"/>
<dbReference type="Gene3D" id="3.30.450.20">
    <property type="entry name" value="PAS domain"/>
    <property type="match status" value="2"/>
</dbReference>
<comment type="catalytic activity">
    <reaction evidence="1">
        <text>ATP + protein L-histidine = ADP + protein N-phospho-L-histidine.</text>
        <dbReference type="EC" id="2.7.13.3"/>
    </reaction>
</comment>
<evidence type="ECO:0000259" key="7">
    <source>
        <dbReference type="PROSITE" id="PS50109"/>
    </source>
</evidence>
<feature type="domain" description="PAC" evidence="9">
    <location>
        <begin position="252"/>
        <end position="304"/>
    </location>
</feature>
<dbReference type="GO" id="GO:0000155">
    <property type="term" value="F:phosphorelay sensor kinase activity"/>
    <property type="evidence" value="ECO:0007669"/>
    <property type="project" value="InterPro"/>
</dbReference>
<dbReference type="SMART" id="SM00387">
    <property type="entry name" value="HATPase_c"/>
    <property type="match status" value="1"/>
</dbReference>
<dbReference type="PROSITE" id="PS50112">
    <property type="entry name" value="PAS"/>
    <property type="match status" value="2"/>
</dbReference>
<comment type="caution">
    <text evidence="10">The sequence shown here is derived from an EMBL/GenBank/DDBJ whole genome shotgun (WGS) entry which is preliminary data.</text>
</comment>
<feature type="domain" description="PAS" evidence="8">
    <location>
        <begin position="177"/>
        <end position="250"/>
    </location>
</feature>
<dbReference type="SUPFAM" id="SSF55874">
    <property type="entry name" value="ATPase domain of HSP90 chaperone/DNA topoisomerase II/histidine kinase"/>
    <property type="match status" value="1"/>
</dbReference>
<keyword evidence="4" id="KW-0808">Transferase</keyword>
<dbReference type="Gene3D" id="3.30.565.10">
    <property type="entry name" value="Histidine kinase-like ATPase, C-terminal domain"/>
    <property type="match status" value="1"/>
</dbReference>
<dbReference type="InterPro" id="IPR000014">
    <property type="entry name" value="PAS"/>
</dbReference>
<organism evidence="10 11">
    <name type="scientific">Fulvivirga imtechensis AK7</name>
    <dbReference type="NCBI Taxonomy" id="1237149"/>
    <lineage>
        <taxon>Bacteria</taxon>
        <taxon>Pseudomonadati</taxon>
        <taxon>Bacteroidota</taxon>
        <taxon>Cytophagia</taxon>
        <taxon>Cytophagales</taxon>
        <taxon>Fulvivirgaceae</taxon>
        <taxon>Fulvivirga</taxon>
    </lineage>
</organism>
<dbReference type="InterPro" id="IPR003661">
    <property type="entry name" value="HisK_dim/P_dom"/>
</dbReference>
<dbReference type="PRINTS" id="PR00344">
    <property type="entry name" value="BCTRLSENSOR"/>
</dbReference>
<keyword evidence="6" id="KW-0175">Coiled coil</keyword>
<evidence type="ECO:0000256" key="5">
    <source>
        <dbReference type="ARBA" id="ARBA00022777"/>
    </source>
</evidence>
<evidence type="ECO:0000313" key="11">
    <source>
        <dbReference type="Proteomes" id="UP000011135"/>
    </source>
</evidence>
<feature type="coiled-coil region" evidence="6">
    <location>
        <begin position="295"/>
        <end position="358"/>
    </location>
</feature>
<proteinExistence type="predicted"/>
<dbReference type="Gene3D" id="1.10.287.130">
    <property type="match status" value="1"/>
</dbReference>
<dbReference type="PROSITE" id="PS50109">
    <property type="entry name" value="HIS_KIN"/>
    <property type="match status" value="1"/>
</dbReference>
<dbReference type="PANTHER" id="PTHR43304">
    <property type="entry name" value="PHYTOCHROME-LIKE PROTEIN CPH1"/>
    <property type="match status" value="1"/>
</dbReference>